<feature type="domain" description="ABC transporter" evidence="11">
    <location>
        <begin position="477"/>
        <end position="720"/>
    </location>
</feature>
<dbReference type="GO" id="GO:0016020">
    <property type="term" value="C:membrane"/>
    <property type="evidence" value="ECO:0007669"/>
    <property type="project" value="UniProtKB-SubCell"/>
</dbReference>
<dbReference type="FunFam" id="3.40.50.300:FF:000836">
    <property type="entry name" value="ABC transporter B family member 25"/>
    <property type="match status" value="1"/>
</dbReference>
<keyword evidence="8 10" id="KW-0472">Membrane</keyword>
<feature type="transmembrane region" description="Helical" evidence="10">
    <location>
        <begin position="126"/>
        <end position="148"/>
    </location>
</feature>
<evidence type="ECO:0000256" key="3">
    <source>
        <dbReference type="ARBA" id="ARBA00022448"/>
    </source>
</evidence>
<evidence type="ECO:0000256" key="8">
    <source>
        <dbReference type="ARBA" id="ARBA00023136"/>
    </source>
</evidence>
<evidence type="ECO:0000313" key="14">
    <source>
        <dbReference type="Proteomes" id="UP001530315"/>
    </source>
</evidence>
<evidence type="ECO:0000256" key="9">
    <source>
        <dbReference type="SAM" id="MobiDB-lite"/>
    </source>
</evidence>
<dbReference type="Proteomes" id="UP001530315">
    <property type="component" value="Unassembled WGS sequence"/>
</dbReference>
<evidence type="ECO:0000256" key="4">
    <source>
        <dbReference type="ARBA" id="ARBA00022692"/>
    </source>
</evidence>
<dbReference type="InterPro" id="IPR003439">
    <property type="entry name" value="ABC_transporter-like_ATP-bd"/>
</dbReference>
<feature type="domain" description="ABC transmembrane type-1" evidence="12">
    <location>
        <begin position="798"/>
        <end position="1074"/>
    </location>
</feature>
<comment type="similarity">
    <text evidence="2">Belongs to the ABC transporter superfamily. ABCB family. Multidrug resistance exporter (TC 3.A.1.201) subfamily.</text>
</comment>
<evidence type="ECO:0000256" key="6">
    <source>
        <dbReference type="ARBA" id="ARBA00022840"/>
    </source>
</evidence>
<feature type="transmembrane region" description="Helical" evidence="10">
    <location>
        <begin position="284"/>
        <end position="304"/>
    </location>
</feature>
<protein>
    <submittedName>
        <fullName evidence="13">Uncharacterized protein</fullName>
    </submittedName>
</protein>
<dbReference type="CDD" id="cd18577">
    <property type="entry name" value="ABC_6TM_Pgp_ABCB1_D1_like"/>
    <property type="match status" value="1"/>
</dbReference>
<dbReference type="InterPro" id="IPR011527">
    <property type="entry name" value="ABC1_TM_dom"/>
</dbReference>
<evidence type="ECO:0000259" key="11">
    <source>
        <dbReference type="PROSITE" id="PS50893"/>
    </source>
</evidence>
<keyword evidence="6" id="KW-0067">ATP-binding</keyword>
<dbReference type="PROSITE" id="PS50893">
    <property type="entry name" value="ABC_TRANSPORTER_2"/>
    <property type="match status" value="2"/>
</dbReference>
<dbReference type="CDD" id="cd18578">
    <property type="entry name" value="ABC_6TM_Pgp_ABCB1_D2_like"/>
    <property type="match status" value="1"/>
</dbReference>
<dbReference type="PANTHER" id="PTHR43394:SF27">
    <property type="entry name" value="ATP-DEPENDENT TRANSLOCASE ABCB1-LIKE"/>
    <property type="match status" value="1"/>
</dbReference>
<dbReference type="Gene3D" id="1.20.1560.10">
    <property type="entry name" value="ABC transporter type 1, transmembrane domain"/>
    <property type="match status" value="1"/>
</dbReference>
<evidence type="ECO:0000256" key="2">
    <source>
        <dbReference type="ARBA" id="ARBA00007577"/>
    </source>
</evidence>
<organism evidence="13 14">
    <name type="scientific">Stephanodiscus triporus</name>
    <dbReference type="NCBI Taxonomy" id="2934178"/>
    <lineage>
        <taxon>Eukaryota</taxon>
        <taxon>Sar</taxon>
        <taxon>Stramenopiles</taxon>
        <taxon>Ochrophyta</taxon>
        <taxon>Bacillariophyta</taxon>
        <taxon>Coscinodiscophyceae</taxon>
        <taxon>Thalassiosirophycidae</taxon>
        <taxon>Stephanodiscales</taxon>
        <taxon>Stephanodiscaceae</taxon>
        <taxon>Stephanodiscus</taxon>
    </lineage>
</organism>
<evidence type="ECO:0000256" key="5">
    <source>
        <dbReference type="ARBA" id="ARBA00022741"/>
    </source>
</evidence>
<dbReference type="SUPFAM" id="SSF90123">
    <property type="entry name" value="ABC transporter transmembrane region"/>
    <property type="match status" value="2"/>
</dbReference>
<dbReference type="InterPro" id="IPR039421">
    <property type="entry name" value="Type_1_exporter"/>
</dbReference>
<feature type="compositionally biased region" description="Basic and acidic residues" evidence="9">
    <location>
        <begin position="763"/>
        <end position="773"/>
    </location>
</feature>
<evidence type="ECO:0000256" key="10">
    <source>
        <dbReference type="SAM" id="Phobius"/>
    </source>
</evidence>
<feature type="region of interest" description="Disordered" evidence="9">
    <location>
        <begin position="730"/>
        <end position="773"/>
    </location>
</feature>
<feature type="transmembrane region" description="Helical" evidence="10">
    <location>
        <begin position="1020"/>
        <end position="1041"/>
    </location>
</feature>
<feature type="transmembrane region" description="Helical" evidence="10">
    <location>
        <begin position="1053"/>
        <end position="1072"/>
    </location>
</feature>
<feature type="transmembrane region" description="Helical" evidence="10">
    <location>
        <begin position="928"/>
        <end position="959"/>
    </location>
</feature>
<dbReference type="GO" id="GO:0005524">
    <property type="term" value="F:ATP binding"/>
    <property type="evidence" value="ECO:0007669"/>
    <property type="project" value="UniProtKB-KW"/>
</dbReference>
<feature type="domain" description="ABC transmembrane type-1" evidence="12">
    <location>
        <begin position="126"/>
        <end position="392"/>
    </location>
</feature>
<accession>A0ABD3QG70</accession>
<name>A0ABD3QG70_9STRA</name>
<dbReference type="Pfam" id="PF00664">
    <property type="entry name" value="ABC_membrane"/>
    <property type="match status" value="2"/>
</dbReference>
<keyword evidence="4 10" id="KW-0812">Transmembrane</keyword>
<dbReference type="InterPro" id="IPR017871">
    <property type="entry name" value="ABC_transporter-like_CS"/>
</dbReference>
<dbReference type="PROSITE" id="PS00211">
    <property type="entry name" value="ABC_TRANSPORTER_1"/>
    <property type="match status" value="2"/>
</dbReference>
<feature type="transmembrane region" description="Helical" evidence="10">
    <location>
        <begin position="179"/>
        <end position="206"/>
    </location>
</feature>
<comment type="caution">
    <text evidence="13">The sequence shown here is derived from an EMBL/GenBank/DDBJ whole genome shotgun (WGS) entry which is preliminary data.</text>
</comment>
<dbReference type="Pfam" id="PF00005">
    <property type="entry name" value="ABC_tran"/>
    <property type="match status" value="2"/>
</dbReference>
<dbReference type="PROSITE" id="PS50929">
    <property type="entry name" value="ABC_TM1F"/>
    <property type="match status" value="2"/>
</dbReference>
<dbReference type="InterPro" id="IPR036640">
    <property type="entry name" value="ABC1_TM_sf"/>
</dbReference>
<dbReference type="SMART" id="SM00382">
    <property type="entry name" value="AAA"/>
    <property type="match status" value="2"/>
</dbReference>
<dbReference type="FunFam" id="3.40.50.300:FF:000604">
    <property type="entry name" value="ABC transporter B family member 28"/>
    <property type="match status" value="1"/>
</dbReference>
<reference evidence="13 14" key="1">
    <citation type="submission" date="2024-10" db="EMBL/GenBank/DDBJ databases">
        <title>Updated reference genomes for cyclostephanoid diatoms.</title>
        <authorList>
            <person name="Roberts W.R."/>
            <person name="Alverson A.J."/>
        </authorList>
    </citation>
    <scope>NUCLEOTIDE SEQUENCE [LARGE SCALE GENOMIC DNA]</scope>
    <source>
        <strain evidence="13 14">AJA276-08</strain>
    </source>
</reference>
<evidence type="ECO:0000256" key="7">
    <source>
        <dbReference type="ARBA" id="ARBA00022989"/>
    </source>
</evidence>
<dbReference type="SUPFAM" id="SSF52540">
    <property type="entry name" value="P-loop containing nucleoside triphosphate hydrolases"/>
    <property type="match status" value="2"/>
</dbReference>
<gene>
    <name evidence="13" type="ORF">ACHAW5_009697</name>
</gene>
<dbReference type="PANTHER" id="PTHR43394">
    <property type="entry name" value="ATP-DEPENDENT PERMEASE MDL1, MITOCHONDRIAL"/>
    <property type="match status" value="1"/>
</dbReference>
<dbReference type="Gene3D" id="3.40.50.300">
    <property type="entry name" value="P-loop containing nucleotide triphosphate hydrolases"/>
    <property type="match status" value="2"/>
</dbReference>
<keyword evidence="7 10" id="KW-1133">Transmembrane helix</keyword>
<feature type="domain" description="ABC transporter" evidence="11">
    <location>
        <begin position="1107"/>
        <end position="1351"/>
    </location>
</feature>
<evidence type="ECO:0000256" key="1">
    <source>
        <dbReference type="ARBA" id="ARBA00004141"/>
    </source>
</evidence>
<comment type="subcellular location">
    <subcellularLocation>
        <location evidence="1">Membrane</location>
        <topology evidence="1">Multi-pass membrane protein</topology>
    </subcellularLocation>
</comment>
<keyword evidence="3" id="KW-0813">Transport</keyword>
<feature type="transmembrane region" description="Helical" evidence="10">
    <location>
        <begin position="261"/>
        <end position="278"/>
    </location>
</feature>
<sequence length="1354" mass="145980">MSVWWRGRFGGSYGKATTATLLWITAHIISCGSTKTSILSNATNISRIMPQATMTTKTCRPSVAPSVLSDYNDARADALPISRAVNLDYFMRYFAWGDPNHDPESNASAKVSLWRLLSYSTVNERWLMIFGILLATVSGLGIPTWLVLLNRSLDEFSNLAMLMNRVGGDGLMELVLEELTNLCIAFAIVGVVCLVTGTLYVSIWTYTGEKQALRIQSQFVRSSINQDAAWFDRNDREALPTKMGTALVHINNGIGRHVVDVYSNAISAIGCLVVALLLDAALSLVILCVVPIAMIIMALMNIYIRRVKTRANKAISKAGGIATETLSGIKTVASLCAQPYFGNEYQQQVRDSARSSVRASALSSLAAGVTGALFYVTYTIAFYIGTEQVVSGAKMSTIVSCFISGDPQCRVTGAAVMCCIYGVILCVTFFGLMGPGLAAINLGRSAAVDVFETLGRKPTIDPSSKMGKRIKNLKGKIRFSDLFFYYPNSPNRPLFHNFNLAIEPGQSIALVGPSGSGKSTIARFLLRFYDPNQGEIIIDDKYPLTSLNLSWWRSQIGYVAQEPVIFPGTIHENIAMGKPAQGPPPTTKEVIDAAKMACAHDFIMDLPNGYDTYYSGSSVQLSGGQMQRIAIARALIRNPAILVLDEATSALDQMSEDTVQLSLANIRKMKKVTTITIAHRLTTIMNSDAIAVIANGKIAEMGDHETLLQNEDGIYTLLCQSQGIKLPNSGSSAVPNVKSQAKPSVPMSSARQAEVTSKTSIAKADEEGSAEKIEETEVEIAGMKSIWHHVGWDAMYTLIGVIGSGMVGALSPCESILTARIVNTFYTSDPDQMVADNLVYISKFLYFALASLVGNCMAGYGLANSGSNLGAKLRNLSFGSMLKRSMGWFDLPEHSTGELTNILGADVESVEALVGLPLGFRVRVLTSVITGVAIALAYALQIGLVAVACVPFIMMAGMVQVCCSRKKMVETTKGLSPATIMEQALRGIASVQAYNLESKVGDDYEKALEPESSGKMKSGMIAGAVFGFSQMAVFVSFAVVFGVGSKLMIDSTIGFESFFTSVLAVMFGALGASQGLVSAARIFSTFEGPTDGSEDDAVDVAPVNGDIKFESCVFSYPARPDFPIFYKSPTMNGVDLCVAEKESIGLVGRSGCGKSTILQVVMRFYKITGGSATLDGREFSNLNVNSLRNQVGYVGQLPTLFNGTVRQNLLLGKPDASEAEIVAACKAAHAHNFILDLSDEYDTEVGPGGGLLSGGQKQRIAIARAIIRNPRILVLDEATAALDNESQKLVQSALNELQVTQPRTTLTVAHRLLTIKDCVLEIGKHSDLIEKKGNYYELWCMQNSEEELDKVKKR</sequence>
<dbReference type="InterPro" id="IPR027417">
    <property type="entry name" value="P-loop_NTPase"/>
</dbReference>
<evidence type="ECO:0000259" key="12">
    <source>
        <dbReference type="PROSITE" id="PS50929"/>
    </source>
</evidence>
<keyword evidence="5" id="KW-0547">Nucleotide-binding</keyword>
<dbReference type="InterPro" id="IPR003593">
    <property type="entry name" value="AAA+_ATPase"/>
</dbReference>
<keyword evidence="14" id="KW-1185">Reference proteome</keyword>
<dbReference type="EMBL" id="JALLAZ020000280">
    <property type="protein sequence ID" value="KAL3798791.1"/>
    <property type="molecule type" value="Genomic_DNA"/>
</dbReference>
<feature type="compositionally biased region" description="Polar residues" evidence="9">
    <location>
        <begin position="730"/>
        <end position="760"/>
    </location>
</feature>
<feature type="transmembrane region" description="Helical" evidence="10">
    <location>
        <begin position="362"/>
        <end position="385"/>
    </location>
</feature>
<dbReference type="GO" id="GO:0005737">
    <property type="term" value="C:cytoplasm"/>
    <property type="evidence" value="ECO:0007669"/>
    <property type="project" value="UniProtKB-ARBA"/>
</dbReference>
<proteinExistence type="inferred from homology"/>
<evidence type="ECO:0000313" key="13">
    <source>
        <dbReference type="EMBL" id="KAL3798791.1"/>
    </source>
</evidence>
<feature type="transmembrane region" description="Helical" evidence="10">
    <location>
        <begin position="414"/>
        <end position="434"/>
    </location>
</feature>
<feature type="transmembrane region" description="Helical" evidence="10">
    <location>
        <begin position="844"/>
        <end position="863"/>
    </location>
</feature>